<dbReference type="HOGENOM" id="CLU_051845_0_0_0"/>
<feature type="region of interest" description="Disordered" evidence="1">
    <location>
        <begin position="349"/>
        <end position="441"/>
    </location>
</feature>
<keyword evidence="2" id="KW-0732">Signal</keyword>
<evidence type="ECO:0000313" key="4">
    <source>
        <dbReference type="Proteomes" id="UP000005096"/>
    </source>
</evidence>
<proteinExistence type="predicted"/>
<protein>
    <submittedName>
        <fullName evidence="3">Putative FHA domain containing protein</fullName>
    </submittedName>
</protein>
<feature type="chain" id="PRO_5003167263" evidence="2">
    <location>
        <begin position="25"/>
        <end position="441"/>
    </location>
</feature>
<feature type="compositionally biased region" description="Pro residues" evidence="1">
    <location>
        <begin position="349"/>
        <end position="361"/>
    </location>
</feature>
<gene>
    <name evidence="3" type="ORF">Apau_2213</name>
</gene>
<feature type="compositionally biased region" description="Low complexity" evidence="1">
    <location>
        <begin position="380"/>
        <end position="395"/>
    </location>
</feature>
<dbReference type="PaxDb" id="584708-Apau_2213"/>
<sequence length="441" mass="47191">MLPWFFRRAILCLAVLCCAVPASAQSLFTVVIPLEPGRQVRVYLPDGTVRQVGEVRSVPYRSLWPGFDASKWARPGCVAATGANAIHLLLAVERGRGRIISLIPTFTIAPASRPASAVVVDSVGGQSLWGAWAPTVGTPVTAIDKSGARQPLSEESLKQAVALEYTVHPRADCPLSVEFENRLEGAVTVHWPGRSLQVAKVVHPFSGIGFFEGSQFQGVGRIRANHPGVVCISTAPPGERGGFQILPERHAKSPEMKAAWYEPEWLIIAPVAPEYSEPGREPLFSGFLVPGPQERDEAGQIFDRIVRTPSVDVRLEGGEWQPLPSVTKNGPDSPLKRVTHLRVNFPFPLVPLTPDPSPTPVPTLGTKPSPAAKPSPGAHPSPGAAKASPDLKPTPSAQPKPQPTPKPQPKPTPRPKPSPHPEGPAYDPGAPEPEYLLPEGA</sequence>
<feature type="compositionally biased region" description="Pro residues" evidence="1">
    <location>
        <begin position="396"/>
        <end position="422"/>
    </location>
</feature>
<feature type="signal peptide" evidence="2">
    <location>
        <begin position="1"/>
        <end position="24"/>
    </location>
</feature>
<dbReference type="RefSeq" id="WP_006301867.1">
    <property type="nucleotide sequence ID" value="NZ_CM001022.1"/>
</dbReference>
<dbReference type="Proteomes" id="UP000005096">
    <property type="component" value="Chromosome"/>
</dbReference>
<accession>E3CZC6</accession>
<evidence type="ECO:0000256" key="2">
    <source>
        <dbReference type="SAM" id="SignalP"/>
    </source>
</evidence>
<evidence type="ECO:0000256" key="1">
    <source>
        <dbReference type="SAM" id="MobiDB-lite"/>
    </source>
</evidence>
<dbReference type="eggNOG" id="ENOG503336U">
    <property type="taxonomic scope" value="Bacteria"/>
</dbReference>
<reference evidence="3 4" key="1">
    <citation type="journal article" date="2010" name="Stand. Genomic Sci.">
        <title>Non-contiguous finished genome sequence of Aminomonas paucivorans type strain (GLU-3).</title>
        <authorList>
            <person name="Pitluck S."/>
            <person name="Yasawong M."/>
            <person name="Held B."/>
            <person name="Lapidus A."/>
            <person name="Nolan M."/>
            <person name="Copeland A."/>
            <person name="Lucas S."/>
            <person name="Del Rio T.G."/>
            <person name="Tice H."/>
            <person name="Cheng J.F."/>
            <person name="Chertkov O."/>
            <person name="Goodwin L."/>
            <person name="Tapia R."/>
            <person name="Han C."/>
            <person name="Liolios K."/>
            <person name="Ivanova N."/>
            <person name="Mavromatis K."/>
            <person name="Ovchinnikova G."/>
            <person name="Pati A."/>
            <person name="Chen A."/>
            <person name="Palaniappan K."/>
            <person name="Land M."/>
            <person name="Hauser L."/>
            <person name="Chang Y.J."/>
            <person name="Jeffries C.D."/>
            <person name="Pukall R."/>
            <person name="Spring S."/>
            <person name="Rohde M."/>
            <person name="Sikorski J."/>
            <person name="Goker M."/>
            <person name="Woyke T."/>
            <person name="Bristow J."/>
            <person name="Eisen J.A."/>
            <person name="Markowitz V."/>
            <person name="Hugenholtz P."/>
            <person name="Kyrpides N.C."/>
            <person name="Klenk H.P."/>
        </authorList>
    </citation>
    <scope>NUCLEOTIDE SEQUENCE [LARGE SCALE GENOMIC DNA]</scope>
    <source>
        <strain evidence="3 4">DSM 12260</strain>
    </source>
</reference>
<organism evidence="3 4">
    <name type="scientific">Aminomonas paucivorans DSM 12260</name>
    <dbReference type="NCBI Taxonomy" id="584708"/>
    <lineage>
        <taxon>Bacteria</taxon>
        <taxon>Thermotogati</taxon>
        <taxon>Synergistota</taxon>
        <taxon>Synergistia</taxon>
        <taxon>Synergistales</taxon>
        <taxon>Synergistaceae</taxon>
        <taxon>Aminomonas</taxon>
    </lineage>
</organism>
<name>E3CZC6_9BACT</name>
<dbReference type="EMBL" id="CM001022">
    <property type="protein sequence ID" value="EFQ24623.1"/>
    <property type="molecule type" value="Genomic_DNA"/>
</dbReference>
<dbReference type="OrthoDB" id="2152at2"/>
<evidence type="ECO:0000313" key="3">
    <source>
        <dbReference type="EMBL" id="EFQ24623.1"/>
    </source>
</evidence>
<dbReference type="AlphaFoldDB" id="E3CZC6"/>
<keyword evidence="4" id="KW-1185">Reference proteome</keyword>
<dbReference type="STRING" id="584708.Apau_2213"/>